<reference evidence="2 3" key="1">
    <citation type="journal article" date="2018" name="Front. Plant Sci.">
        <title>Red Clover (Trifolium pratense) and Zigzag Clover (T. medium) - A Picture of Genomic Similarities and Differences.</title>
        <authorList>
            <person name="Dluhosova J."/>
            <person name="Istvanek J."/>
            <person name="Nedelnik J."/>
            <person name="Repkova J."/>
        </authorList>
    </citation>
    <scope>NUCLEOTIDE SEQUENCE [LARGE SCALE GENOMIC DNA]</scope>
    <source>
        <strain evidence="3">cv. 10/8</strain>
        <tissue evidence="2">Leaf</tissue>
    </source>
</reference>
<dbReference type="Proteomes" id="UP000265520">
    <property type="component" value="Unassembled WGS sequence"/>
</dbReference>
<feature type="region of interest" description="Disordered" evidence="1">
    <location>
        <begin position="1"/>
        <end position="30"/>
    </location>
</feature>
<evidence type="ECO:0000256" key="1">
    <source>
        <dbReference type="SAM" id="MobiDB-lite"/>
    </source>
</evidence>
<dbReference type="AlphaFoldDB" id="A0A392SR84"/>
<organism evidence="2 3">
    <name type="scientific">Trifolium medium</name>
    <dbReference type="NCBI Taxonomy" id="97028"/>
    <lineage>
        <taxon>Eukaryota</taxon>
        <taxon>Viridiplantae</taxon>
        <taxon>Streptophyta</taxon>
        <taxon>Embryophyta</taxon>
        <taxon>Tracheophyta</taxon>
        <taxon>Spermatophyta</taxon>
        <taxon>Magnoliopsida</taxon>
        <taxon>eudicotyledons</taxon>
        <taxon>Gunneridae</taxon>
        <taxon>Pentapetalae</taxon>
        <taxon>rosids</taxon>
        <taxon>fabids</taxon>
        <taxon>Fabales</taxon>
        <taxon>Fabaceae</taxon>
        <taxon>Papilionoideae</taxon>
        <taxon>50 kb inversion clade</taxon>
        <taxon>NPAAA clade</taxon>
        <taxon>Hologalegina</taxon>
        <taxon>IRL clade</taxon>
        <taxon>Trifolieae</taxon>
        <taxon>Trifolium</taxon>
    </lineage>
</organism>
<dbReference type="EMBL" id="LXQA010423979">
    <property type="protein sequence ID" value="MCI50917.1"/>
    <property type="molecule type" value="Genomic_DNA"/>
</dbReference>
<keyword evidence="3" id="KW-1185">Reference proteome</keyword>
<evidence type="ECO:0000313" key="2">
    <source>
        <dbReference type="EMBL" id="MCI50917.1"/>
    </source>
</evidence>
<feature type="compositionally biased region" description="Polar residues" evidence="1">
    <location>
        <begin position="1"/>
        <end position="13"/>
    </location>
</feature>
<accession>A0A392SR84</accession>
<evidence type="ECO:0000313" key="3">
    <source>
        <dbReference type="Proteomes" id="UP000265520"/>
    </source>
</evidence>
<sequence>SGLSHELTQVHSCSDTRGRSDKIRPPRPRQHIACSPRHVTLARVSRARSLLDPYSLELIHSPYIVERLTRIGANNRSSHDPRGYPGSRS</sequence>
<protein>
    <submittedName>
        <fullName evidence="2">Uncharacterized protein</fullName>
    </submittedName>
</protein>
<name>A0A392SR84_9FABA</name>
<feature type="compositionally biased region" description="Basic and acidic residues" evidence="1">
    <location>
        <begin position="14"/>
        <end position="24"/>
    </location>
</feature>
<feature type="non-terminal residue" evidence="2">
    <location>
        <position position="1"/>
    </location>
</feature>
<proteinExistence type="predicted"/>
<comment type="caution">
    <text evidence="2">The sequence shown here is derived from an EMBL/GenBank/DDBJ whole genome shotgun (WGS) entry which is preliminary data.</text>
</comment>